<dbReference type="EMBL" id="JARAKH010000019">
    <property type="protein sequence ID" value="KAK8394557.1"/>
    <property type="molecule type" value="Genomic_DNA"/>
</dbReference>
<feature type="region of interest" description="Disordered" evidence="1">
    <location>
        <begin position="1"/>
        <end position="21"/>
    </location>
</feature>
<feature type="compositionally biased region" description="Basic and acidic residues" evidence="1">
    <location>
        <begin position="51"/>
        <end position="66"/>
    </location>
</feature>
<accession>A0AAW0U3B5</accession>
<reference evidence="2 3" key="1">
    <citation type="submission" date="2023-03" db="EMBL/GenBank/DDBJ databases">
        <title>High-quality genome of Scylla paramamosain provides insights in environmental adaptation.</title>
        <authorList>
            <person name="Zhang L."/>
        </authorList>
    </citation>
    <scope>NUCLEOTIDE SEQUENCE [LARGE SCALE GENOMIC DNA]</scope>
    <source>
        <strain evidence="2">LZ_2023a</strain>
        <tissue evidence="2">Muscle</tissue>
    </source>
</reference>
<comment type="caution">
    <text evidence="2">The sequence shown here is derived from an EMBL/GenBank/DDBJ whole genome shotgun (WGS) entry which is preliminary data.</text>
</comment>
<evidence type="ECO:0000313" key="2">
    <source>
        <dbReference type="EMBL" id="KAK8394557.1"/>
    </source>
</evidence>
<keyword evidence="3" id="KW-1185">Reference proteome</keyword>
<evidence type="ECO:0000256" key="1">
    <source>
        <dbReference type="SAM" id="MobiDB-lite"/>
    </source>
</evidence>
<sequence>MEPLCRAVNARGTNHRPTNQPTATVRWFGYLIGGRGVPKMASAVKMLVHRGAGEKKPVSKERRCSEKPPTLNHTPLHHVTAQWRIEAARSVLGPTSGGRNFTIPNIG</sequence>
<feature type="compositionally biased region" description="Polar residues" evidence="1">
    <location>
        <begin position="11"/>
        <end position="21"/>
    </location>
</feature>
<evidence type="ECO:0000313" key="3">
    <source>
        <dbReference type="Proteomes" id="UP001487740"/>
    </source>
</evidence>
<dbReference type="Proteomes" id="UP001487740">
    <property type="component" value="Unassembled WGS sequence"/>
</dbReference>
<protein>
    <submittedName>
        <fullName evidence="2">Uncharacterized protein</fullName>
    </submittedName>
</protein>
<organism evidence="2 3">
    <name type="scientific">Scylla paramamosain</name>
    <name type="common">Mud crab</name>
    <dbReference type="NCBI Taxonomy" id="85552"/>
    <lineage>
        <taxon>Eukaryota</taxon>
        <taxon>Metazoa</taxon>
        <taxon>Ecdysozoa</taxon>
        <taxon>Arthropoda</taxon>
        <taxon>Crustacea</taxon>
        <taxon>Multicrustacea</taxon>
        <taxon>Malacostraca</taxon>
        <taxon>Eumalacostraca</taxon>
        <taxon>Eucarida</taxon>
        <taxon>Decapoda</taxon>
        <taxon>Pleocyemata</taxon>
        <taxon>Brachyura</taxon>
        <taxon>Eubrachyura</taxon>
        <taxon>Portunoidea</taxon>
        <taxon>Portunidae</taxon>
        <taxon>Portuninae</taxon>
        <taxon>Scylla</taxon>
    </lineage>
</organism>
<name>A0AAW0U3B5_SCYPA</name>
<gene>
    <name evidence="2" type="ORF">O3P69_006605</name>
</gene>
<proteinExistence type="predicted"/>
<dbReference type="AlphaFoldDB" id="A0AAW0U3B5"/>
<feature type="region of interest" description="Disordered" evidence="1">
    <location>
        <begin position="51"/>
        <end position="74"/>
    </location>
</feature>